<dbReference type="CDD" id="cd00077">
    <property type="entry name" value="HDc"/>
    <property type="match status" value="1"/>
</dbReference>
<dbReference type="Pfam" id="PF13487">
    <property type="entry name" value="HD_5"/>
    <property type="match status" value="1"/>
</dbReference>
<dbReference type="SUPFAM" id="SSF109604">
    <property type="entry name" value="HD-domain/PDEase-like"/>
    <property type="match status" value="1"/>
</dbReference>
<evidence type="ECO:0000259" key="4">
    <source>
        <dbReference type="PROSITE" id="PS51832"/>
    </source>
</evidence>
<dbReference type="SMART" id="SM00471">
    <property type="entry name" value="HDc"/>
    <property type="match status" value="1"/>
</dbReference>
<dbReference type="EMBL" id="LPZR01000156">
    <property type="protein sequence ID" value="KYO52469.1"/>
    <property type="molecule type" value="Genomic_DNA"/>
</dbReference>
<evidence type="ECO:0000259" key="3">
    <source>
        <dbReference type="PROSITE" id="PS50110"/>
    </source>
</evidence>
<dbReference type="InterPro" id="IPR011006">
    <property type="entry name" value="CheY-like_superfamily"/>
</dbReference>
<dbReference type="AlphaFoldDB" id="A0A162KYR6"/>
<name>A0A162KYR6_9PROT</name>
<dbReference type="CDD" id="cd19920">
    <property type="entry name" value="REC_PA4781-like"/>
    <property type="match status" value="1"/>
</dbReference>
<dbReference type="PANTHER" id="PTHR45228:SF5">
    <property type="entry name" value="CYCLIC DI-GMP PHOSPHODIESTERASE VC_1348-RELATED"/>
    <property type="match status" value="1"/>
</dbReference>
<gene>
    <name evidence="5" type="ORF">AUP44_05685</name>
</gene>
<dbReference type="GeneID" id="97239258"/>
<dbReference type="OrthoDB" id="9176789at2"/>
<dbReference type="Gene3D" id="3.40.50.2300">
    <property type="match status" value="1"/>
</dbReference>
<keyword evidence="1" id="KW-0597">Phosphoprotein</keyword>
<dbReference type="GO" id="GO:0000160">
    <property type="term" value="P:phosphorelay signal transduction system"/>
    <property type="evidence" value="ECO:0007669"/>
    <property type="project" value="InterPro"/>
</dbReference>
<dbReference type="Pfam" id="PF00072">
    <property type="entry name" value="Response_reg"/>
    <property type="match status" value="1"/>
</dbReference>
<organism evidence="5 6">
    <name type="scientific">Tistrella mobilis</name>
    <dbReference type="NCBI Taxonomy" id="171437"/>
    <lineage>
        <taxon>Bacteria</taxon>
        <taxon>Pseudomonadati</taxon>
        <taxon>Pseudomonadota</taxon>
        <taxon>Alphaproteobacteria</taxon>
        <taxon>Geminicoccales</taxon>
        <taxon>Geminicoccaceae</taxon>
        <taxon>Tistrella</taxon>
    </lineage>
</organism>
<dbReference type="InterPro" id="IPR003607">
    <property type="entry name" value="HD/PDEase_dom"/>
</dbReference>
<dbReference type="Gene3D" id="1.10.3210.10">
    <property type="entry name" value="Hypothetical protein af1432"/>
    <property type="match status" value="1"/>
</dbReference>
<dbReference type="InterPro" id="IPR001789">
    <property type="entry name" value="Sig_transdc_resp-reg_receiver"/>
</dbReference>
<evidence type="ECO:0000256" key="1">
    <source>
        <dbReference type="PROSITE-ProRule" id="PRU00169"/>
    </source>
</evidence>
<accession>A0A162KYR6</accession>
<evidence type="ECO:0000313" key="6">
    <source>
        <dbReference type="Proteomes" id="UP000075787"/>
    </source>
</evidence>
<dbReference type="GO" id="GO:0008081">
    <property type="term" value="F:phosphoric diester hydrolase activity"/>
    <property type="evidence" value="ECO:0007669"/>
    <property type="project" value="UniProtKB-ARBA"/>
</dbReference>
<sequence length="367" mass="40602">MTDRKTILLVDDTPSNLTIINAVLKDDYRTRIATGGAKALEIAAGAEGRPDLVLMDVMMPGMDGYEVCRRLKADPATADIPVIFLTALHDERDERAGFAAGGVDFITKPFSPEIVRARVRTHLALREANARLARQNAELERRVDERTRELALVRDLTIFSLASLAETRDNETGNHIRRTQTYVRELALALRNHPRFRADLDDATIDLLYKSAPLHDIGKVGVPDAILLKPGRLTPEEFEVMKQHAEFGRAAIAAAEARIGSGNGNSFLRYAREIAHTHHEKWDGSGYPRGLAGDAIPLSGRLMAVADVYDALICRRIYKPAYSHDTAVDIITQGRGTHFDPDIVDAFLTLADRFRDIAAEFADPDEG</sequence>
<dbReference type="PROSITE" id="PS51832">
    <property type="entry name" value="HD_GYP"/>
    <property type="match status" value="1"/>
</dbReference>
<protein>
    <submittedName>
        <fullName evidence="5">Two-component system response regulator</fullName>
    </submittedName>
</protein>
<comment type="caution">
    <text evidence="5">The sequence shown here is derived from an EMBL/GenBank/DDBJ whole genome shotgun (WGS) entry which is preliminary data.</text>
</comment>
<dbReference type="InterPro" id="IPR037522">
    <property type="entry name" value="HD_GYP_dom"/>
</dbReference>
<feature type="domain" description="HD-GYP" evidence="4">
    <location>
        <begin position="150"/>
        <end position="363"/>
    </location>
</feature>
<dbReference type="RefSeq" id="WP_062764313.1">
    <property type="nucleotide sequence ID" value="NZ_CP121043.1"/>
</dbReference>
<feature type="domain" description="Response regulatory" evidence="3">
    <location>
        <begin position="6"/>
        <end position="123"/>
    </location>
</feature>
<dbReference type="SUPFAM" id="SSF52172">
    <property type="entry name" value="CheY-like"/>
    <property type="match status" value="1"/>
</dbReference>
<evidence type="ECO:0000256" key="2">
    <source>
        <dbReference type="SAM" id="Coils"/>
    </source>
</evidence>
<dbReference type="PANTHER" id="PTHR45228">
    <property type="entry name" value="CYCLIC DI-GMP PHOSPHODIESTERASE TM_0186-RELATED"/>
    <property type="match status" value="1"/>
</dbReference>
<feature type="coiled-coil region" evidence="2">
    <location>
        <begin position="122"/>
        <end position="156"/>
    </location>
</feature>
<dbReference type="SMART" id="SM00448">
    <property type="entry name" value="REC"/>
    <property type="match status" value="1"/>
</dbReference>
<proteinExistence type="predicted"/>
<dbReference type="InterPro" id="IPR052020">
    <property type="entry name" value="Cyclic_di-GMP/3'3'-cGAMP_PDE"/>
</dbReference>
<dbReference type="Proteomes" id="UP000075787">
    <property type="component" value="Unassembled WGS sequence"/>
</dbReference>
<evidence type="ECO:0000313" key="5">
    <source>
        <dbReference type="EMBL" id="KYO52469.1"/>
    </source>
</evidence>
<reference evidence="5 6" key="1">
    <citation type="submission" date="2015-12" db="EMBL/GenBank/DDBJ databases">
        <title>Genome sequence of Tistrella mobilis MCCC 1A02139.</title>
        <authorList>
            <person name="Lu L."/>
            <person name="Lai Q."/>
            <person name="Shao Z."/>
            <person name="Qian P."/>
        </authorList>
    </citation>
    <scope>NUCLEOTIDE SEQUENCE [LARGE SCALE GENOMIC DNA]</scope>
    <source>
        <strain evidence="5 6">MCCC 1A02139</strain>
    </source>
</reference>
<feature type="modified residue" description="4-aspartylphosphate" evidence="1">
    <location>
        <position position="56"/>
    </location>
</feature>
<keyword evidence="2" id="KW-0175">Coiled coil</keyword>
<dbReference type="PROSITE" id="PS50110">
    <property type="entry name" value="RESPONSE_REGULATORY"/>
    <property type="match status" value="1"/>
</dbReference>